<evidence type="ECO:0000256" key="2">
    <source>
        <dbReference type="ARBA" id="ARBA00022448"/>
    </source>
</evidence>
<dbReference type="InterPro" id="IPR032817">
    <property type="entry name" value="Mon2_C"/>
</dbReference>
<feature type="domain" description="Mon2/Sec7/BIG1-like dimerisation and cyclophilin-binding" evidence="6">
    <location>
        <begin position="4"/>
        <end position="173"/>
    </location>
</feature>
<evidence type="ECO:0000259" key="6">
    <source>
        <dbReference type="Pfam" id="PF16213"/>
    </source>
</evidence>
<evidence type="ECO:0000256" key="3">
    <source>
        <dbReference type="ARBA" id="ARBA00022927"/>
    </source>
</evidence>
<dbReference type="STRING" id="1069680.M7NM38"/>
<evidence type="ECO:0000313" key="8">
    <source>
        <dbReference type="Proteomes" id="UP000011958"/>
    </source>
</evidence>
<gene>
    <name evidence="7" type="ORF">PNEG_03419</name>
</gene>
<dbReference type="PANTHER" id="PTHR10663">
    <property type="entry name" value="GUANYL-NUCLEOTIDE EXCHANGE FACTOR"/>
    <property type="match status" value="1"/>
</dbReference>
<evidence type="ECO:0008006" key="9">
    <source>
        <dbReference type="Google" id="ProtNLM"/>
    </source>
</evidence>
<comment type="similarity">
    <text evidence="1">Belongs to the MON2 family.</text>
</comment>
<accession>M7NM38</accession>
<dbReference type="eggNOG" id="KOG1848">
    <property type="taxonomic scope" value="Eukaryota"/>
</dbReference>
<dbReference type="GeneID" id="19897106"/>
<evidence type="ECO:0000256" key="1">
    <source>
        <dbReference type="ARBA" id="ARBA00008144"/>
    </source>
</evidence>
<feature type="domain" description="Mon2/Sec7/BIG1-like HUS" evidence="4">
    <location>
        <begin position="189"/>
        <end position="342"/>
    </location>
</feature>
<comment type="caution">
    <text evidence="7">The sequence shown here is derived from an EMBL/GenBank/DDBJ whole genome shotgun (WGS) entry which is preliminary data.</text>
</comment>
<reference evidence="8" key="1">
    <citation type="journal article" date="2016" name="Nat. Commun.">
        <title>Genome analysis of three Pneumocystis species reveals adaptation mechanisms to life exclusively in mammalian hosts.</title>
        <authorList>
            <person name="Ma L."/>
            <person name="Chen Z."/>
            <person name="Huang D.W."/>
            <person name="Kutty G."/>
            <person name="Ishihara M."/>
            <person name="Wang H."/>
            <person name="Abouelleil A."/>
            <person name="Bishop L."/>
            <person name="Davey E."/>
            <person name="Deng R."/>
            <person name="Deng X."/>
            <person name="Fan L."/>
            <person name="Fantoni G."/>
            <person name="Fitzgerald M."/>
            <person name="Gogineni E."/>
            <person name="Goldberg J.M."/>
            <person name="Handley G."/>
            <person name="Hu X."/>
            <person name="Huber C."/>
            <person name="Jiao X."/>
            <person name="Jones K."/>
            <person name="Levin J.Z."/>
            <person name="Liu Y."/>
            <person name="Macdonald P."/>
            <person name="Melnikov A."/>
            <person name="Raley C."/>
            <person name="Sassi M."/>
            <person name="Sherman B.T."/>
            <person name="Song X."/>
            <person name="Sykes S."/>
            <person name="Tran B."/>
            <person name="Walsh L."/>
            <person name="Xia Y."/>
            <person name="Yang J."/>
            <person name="Young S."/>
            <person name="Zeng Q."/>
            <person name="Zheng X."/>
            <person name="Stephens R."/>
            <person name="Nusbaum C."/>
            <person name="Birren B.W."/>
            <person name="Azadi P."/>
            <person name="Lempicki R.A."/>
            <person name="Cuomo C.A."/>
            <person name="Kovacs J.A."/>
        </authorList>
    </citation>
    <scope>NUCLEOTIDE SEQUENCE [LARGE SCALE GENOMIC DNA]</scope>
    <source>
        <strain evidence="8">B123</strain>
    </source>
</reference>
<evidence type="ECO:0000313" key="7">
    <source>
        <dbReference type="EMBL" id="EMR08252.1"/>
    </source>
</evidence>
<dbReference type="Pfam" id="PF12783">
    <property type="entry name" value="Sec7-like_HUS"/>
    <property type="match status" value="1"/>
</dbReference>
<dbReference type="Pfam" id="PF16206">
    <property type="entry name" value="Mon2_C"/>
    <property type="match status" value="1"/>
</dbReference>
<evidence type="ECO:0000259" key="5">
    <source>
        <dbReference type="Pfam" id="PF16206"/>
    </source>
</evidence>
<keyword evidence="2" id="KW-0813">Transport</keyword>
<name>M7NM38_PNEMU</name>
<dbReference type="GO" id="GO:0005794">
    <property type="term" value="C:Golgi apparatus"/>
    <property type="evidence" value="ECO:0007669"/>
    <property type="project" value="UniProtKB-ARBA"/>
</dbReference>
<dbReference type="InterPro" id="IPR032629">
    <property type="entry name" value="DCB_dom"/>
</dbReference>
<feature type="domain" description="Mon2 C-terminal" evidence="5">
    <location>
        <begin position="961"/>
        <end position="1188"/>
    </location>
</feature>
<dbReference type="VEuPathDB" id="FungiDB:PNEG_03419"/>
<dbReference type="HOGENOM" id="CLU_001169_1_0_1"/>
<dbReference type="Pfam" id="PF16213">
    <property type="entry name" value="DCB"/>
    <property type="match status" value="1"/>
</dbReference>
<dbReference type="InterPro" id="IPR016024">
    <property type="entry name" value="ARM-type_fold"/>
</dbReference>
<dbReference type="OMA" id="AWRLCLN"/>
<dbReference type="InterPro" id="IPR032691">
    <property type="entry name" value="Mon2/Sec7/BIG1-like_HUS"/>
</dbReference>
<keyword evidence="3" id="KW-0653">Protein transport</keyword>
<organism evidence="7 8">
    <name type="scientific">Pneumocystis murina (strain B123)</name>
    <name type="common">Mouse pneumocystis pneumonia agent</name>
    <name type="synonym">Pneumocystis carinii f. sp. muris</name>
    <dbReference type="NCBI Taxonomy" id="1069680"/>
    <lineage>
        <taxon>Eukaryota</taxon>
        <taxon>Fungi</taxon>
        <taxon>Dikarya</taxon>
        <taxon>Ascomycota</taxon>
        <taxon>Taphrinomycotina</taxon>
        <taxon>Pneumocystomycetes</taxon>
        <taxon>Pneumocystaceae</taxon>
        <taxon>Pneumocystis</taxon>
    </lineage>
</organism>
<dbReference type="PANTHER" id="PTHR10663:SF333">
    <property type="entry name" value="PROTEIN MON2 HOMOLOG"/>
    <property type="match status" value="1"/>
</dbReference>
<dbReference type="RefSeq" id="XP_007875505.1">
    <property type="nucleotide sequence ID" value="XM_007877314.1"/>
</dbReference>
<protein>
    <recommendedName>
        <fullName evidence="9">Protein MON2 homolog</fullName>
    </recommendedName>
</protein>
<dbReference type="OrthoDB" id="294853at2759"/>
<evidence type="ECO:0000259" key="4">
    <source>
        <dbReference type="Pfam" id="PF12783"/>
    </source>
</evidence>
<sequence>MRWIASLTSELTHLVSETKRKHPELKAAAEQSLNEIKNFTDEATTVKRIRQNPAFLIPFLLGCNTQSAKCCAIAIGSLQKLIAVSAIPNLSLPSVLEAFREATLLGVEIQLKILQVLPMFLTNYTEDLSGNLLAEAFNICFILQNNKSTVVQNTASATLRQLVILVFDRTVCEVDVKHSKKESEINQALLDAHHLMEDLCLLINEDRPRMLNVQNLSKTFGLELIESILTNHPKVFQKHDKQIKLLRNLMFLVLRPFSNKSDFPVTVRSARIIYLLLRQHLKNLIVEGEIAFNLFCHILIDQDDNNWRRILVMEIFRGICTDNALISAIYEYYDADVSRKNILYEMIFSFNKLAGENPGLIGLGANILFSNQLSSSDSYDNMYEILGDAIDMFGTISGTIIDQCPPGLDSKASSVRISCIDQLDKSEVPILPPTYIYYLVFTCLNSVVDGIAKIIIPFFKRNLSRKLGDFKEKSQSISNILSESCLGNQEIFTCSKIIENMWPAFLAAFSTFLSASMSIDLFHNLVRSYRHFVQVSGYLGYNISRNAFLTTISKFSLPPVFIIPFNVLHSNLTGDSQNIPQLDTNNCTSGTTNATNFPLLHDSDNTMILTQKNLICLQAILLLSIHLGNNLGNSWAIVLETLRKVELIIHEMAKKNPVKFPHNILGVDIIYDTIQKEVCALPKKNNFIVDISSILLLINTVFENTKTFSDNSLLEMLKTICELNRFSEIFENKLPSEIKGLDIKKSVSTTNFYNYQGGAIFHKSDELAFTFHKINLICKINIERLFFGTSEENGWDIVISYLYSFIHSRKVDNLIRKQATKIFLDITKTVIISHSWKNLENSDKALRKILSIINFLSMKNIMGDINVQLYPNDRTIELEIISMALDTLNLLLNSLGHLISESWDIVFEIINSIFENELPSFASFKQDHSDILLFRKKELRSSLKIPKIVKDAFFSLQLICTDFLSELSSKHFLTLINILTKFCLQKDDLNISLAAIGLFWNISDNLRLKKSFQKSIQTFDSSNELNFLCPLEDDISVQDLLWIVLLFRLIEVILDDRFEVRNGAIQTIFRNFEIHGENIKSNLWKCCFRVIIYRIFFLFKKDILKNINNNECYEFLNNTNNRSFEDSLVLVISGLVILFSRNLNSLLSLEIFLEIWEKLLDFFTHSIELNSNDVFMNCCKAIDNILDRMEYDKLGSNYDDLYKKVWSVWEIFSNTVSITPNNLFKNQKLSQESLDTFVKFSRSLYKFIVSKNEISVINKLITSIFDALIYTRSPVYYLDVDYMTPLQSSILEVIDLLKDHNEQTCVLSLKLLAKISTLAFKDLSESTATIQNLSKIDKIFPTYIAISKTSFERMEEYFSKYSENTLIYKENAFFEMIKALSVPIKLKHKCPLTSRIGNGELFWKFATLKMLSILEKCDSEMIIPDSNIELWEAITDCLHGTLLFDYSGNNSIFFKESDEDFDISTYTKLTAVIFPLITNNIEISRNIAEIISKSSFVYNCPEQSLIFDHLSSITKIPNLEIKNYKFQKIVPYREKLGFICLNDLFELCSLKSKNQFSNKKCLAMITGTYLLKRCAMVLQQFILNQSMRGCIPISRIEHTEIIFILNNLVNREFYSDLFDFPDISDDNIDKFYCSDSLIVQLFPLFCAVLPHCYQDVELLKLISLYFQKVGNFIHIYEASVKY</sequence>
<keyword evidence="8" id="KW-1185">Reference proteome</keyword>
<dbReference type="EMBL" id="AFWA02000017">
    <property type="protein sequence ID" value="EMR08252.1"/>
    <property type="molecule type" value="Genomic_DNA"/>
</dbReference>
<proteinExistence type="inferred from homology"/>
<dbReference type="Proteomes" id="UP000011958">
    <property type="component" value="Unassembled WGS sequence"/>
</dbReference>
<dbReference type="GO" id="GO:0015031">
    <property type="term" value="P:protein transport"/>
    <property type="evidence" value="ECO:0007669"/>
    <property type="project" value="UniProtKB-KW"/>
</dbReference>
<dbReference type="SUPFAM" id="SSF48371">
    <property type="entry name" value="ARM repeat"/>
    <property type="match status" value="1"/>
</dbReference>